<dbReference type="AlphaFoldDB" id="A0A9W7ZYP3"/>
<protein>
    <submittedName>
        <fullName evidence="2">Uncharacterized protein</fullName>
    </submittedName>
</protein>
<evidence type="ECO:0000313" key="3">
    <source>
        <dbReference type="Proteomes" id="UP001150538"/>
    </source>
</evidence>
<evidence type="ECO:0000256" key="1">
    <source>
        <dbReference type="SAM" id="MobiDB-lite"/>
    </source>
</evidence>
<feature type="compositionally biased region" description="Polar residues" evidence="1">
    <location>
        <begin position="561"/>
        <end position="577"/>
    </location>
</feature>
<feature type="compositionally biased region" description="Polar residues" evidence="1">
    <location>
        <begin position="536"/>
        <end position="549"/>
    </location>
</feature>
<dbReference type="Proteomes" id="UP001150538">
    <property type="component" value="Unassembled WGS sequence"/>
</dbReference>
<proteinExistence type="predicted"/>
<dbReference type="OrthoDB" id="10614733at2759"/>
<comment type="caution">
    <text evidence="2">The sequence shown here is derived from an EMBL/GenBank/DDBJ whole genome shotgun (WGS) entry which is preliminary data.</text>
</comment>
<evidence type="ECO:0000313" key="2">
    <source>
        <dbReference type="EMBL" id="KAJ1919355.1"/>
    </source>
</evidence>
<organism evidence="2 3">
    <name type="scientific">Mycoemilia scoparia</name>
    <dbReference type="NCBI Taxonomy" id="417184"/>
    <lineage>
        <taxon>Eukaryota</taxon>
        <taxon>Fungi</taxon>
        <taxon>Fungi incertae sedis</taxon>
        <taxon>Zoopagomycota</taxon>
        <taxon>Kickxellomycotina</taxon>
        <taxon>Kickxellomycetes</taxon>
        <taxon>Kickxellales</taxon>
        <taxon>Kickxellaceae</taxon>
        <taxon>Mycoemilia</taxon>
    </lineage>
</organism>
<sequence length="577" mass="63322">MMEDKKKRSIKSIVYEAIPSTTFGGNTSAKRQRIRAKNLWKRVTLQFFYDHRYIPQVSEVSYNFLAGEFHVSPKEIKTRMNNLRVRLGELIQKLCEPKDWIDEPTLSRLMLAGPFSADAVTESRGRIHGHGKVRLGRDDDILNEIHLREVLGKGYVEPEYYRVGQPGVGKRKLSEQRTWLQEKLYEMYGESAPFLEEHQRPLYDPNQYFIQRNHSEFISDINNEGIDFIYKRGYEEALDGSGPSAGALAIPGQEESFKRGRYEANEAGAAGGFGLDFNQTPYMMSGTSQSLFQAATPAPYYAGAATYYPQQYEAASAAGGGSGNYNDYMTPFMQPGSVSMYNGSVAATPYLSQPQRPSYFEGSVVPEAHSNNYNYMTPYIGAKSHNGRPGFDSFPMLPPIETHSNTKAAPSSTSYRGYDDANNGDSLQLPPLVHNLSSTSANSNGTDATLVGGGYDHSDPAKIGGYQHSKYASTCYYGNDAQYGASIEPSATELLSSVKYSEKDNGGSGNADEDTSSSFYYPPASLLDSDALNGGASYNSSDAVPSSSAKPIARGRGRPRGSTNAKRTTKPTTSDNA</sequence>
<name>A0A9W7ZYP3_9FUNG</name>
<accession>A0A9W7ZYP3</accession>
<reference evidence="2" key="1">
    <citation type="submission" date="2022-07" db="EMBL/GenBank/DDBJ databases">
        <title>Phylogenomic reconstructions and comparative analyses of Kickxellomycotina fungi.</title>
        <authorList>
            <person name="Reynolds N.K."/>
            <person name="Stajich J.E."/>
            <person name="Barry K."/>
            <person name="Grigoriev I.V."/>
            <person name="Crous P."/>
            <person name="Smith M.E."/>
        </authorList>
    </citation>
    <scope>NUCLEOTIDE SEQUENCE</scope>
    <source>
        <strain evidence="2">NBRC 100468</strain>
    </source>
</reference>
<keyword evidence="3" id="KW-1185">Reference proteome</keyword>
<feature type="region of interest" description="Disordered" evidence="1">
    <location>
        <begin position="502"/>
        <end position="577"/>
    </location>
</feature>
<dbReference type="EMBL" id="JANBPU010000028">
    <property type="protein sequence ID" value="KAJ1919355.1"/>
    <property type="molecule type" value="Genomic_DNA"/>
</dbReference>
<gene>
    <name evidence="2" type="ORF">H4219_002043</name>
</gene>